<dbReference type="AlphaFoldDB" id="A0A7V8K8B4"/>
<evidence type="ECO:0000313" key="3">
    <source>
        <dbReference type="Proteomes" id="UP000462066"/>
    </source>
</evidence>
<protein>
    <recommendedName>
        <fullName evidence="4">DUF1684 domain-containing protein</fullName>
    </recommendedName>
</protein>
<dbReference type="Pfam" id="PF07920">
    <property type="entry name" value="DUF1684"/>
    <property type="match status" value="1"/>
</dbReference>
<proteinExistence type="predicted"/>
<reference evidence="2 3" key="1">
    <citation type="submission" date="2017-10" db="EMBL/GenBank/DDBJ databases">
        <title>Whole genome sequencing of Pseudoxanthomonas broegbernensis DSM 12573(T).</title>
        <authorList>
            <person name="Kumar S."/>
            <person name="Bansal K."/>
            <person name="Kaur A."/>
            <person name="Patil P."/>
            <person name="Sharma S."/>
            <person name="Patil P.B."/>
        </authorList>
    </citation>
    <scope>NUCLEOTIDE SEQUENCE [LARGE SCALE GENOMIC DNA]</scope>
    <source>
        <strain evidence="2 3">DSM 12573</strain>
    </source>
</reference>
<feature type="chain" id="PRO_5030694976" description="DUF1684 domain-containing protein" evidence="1">
    <location>
        <begin position="18"/>
        <end position="315"/>
    </location>
</feature>
<evidence type="ECO:0000313" key="2">
    <source>
        <dbReference type="EMBL" id="KAF1688130.1"/>
    </source>
</evidence>
<dbReference type="PROSITE" id="PS51257">
    <property type="entry name" value="PROKAR_LIPOPROTEIN"/>
    <property type="match status" value="1"/>
</dbReference>
<name>A0A7V8K8B4_9GAMM</name>
<dbReference type="PANTHER" id="PTHR41913">
    <property type="entry name" value="DUF1684 DOMAIN-CONTAINING PROTEIN"/>
    <property type="match status" value="1"/>
</dbReference>
<dbReference type="InterPro" id="IPR012467">
    <property type="entry name" value="DUF1684"/>
</dbReference>
<dbReference type="RefSeq" id="WP_162309687.1">
    <property type="nucleotide sequence ID" value="NZ_JACHGU010000003.1"/>
</dbReference>
<dbReference type="PANTHER" id="PTHR41913:SF1">
    <property type="entry name" value="DUF1684 DOMAIN-CONTAINING PROTEIN"/>
    <property type="match status" value="1"/>
</dbReference>
<keyword evidence="1" id="KW-0732">Signal</keyword>
<comment type="caution">
    <text evidence="2">The sequence shown here is derived from an EMBL/GenBank/DDBJ whole genome shotgun (WGS) entry which is preliminary data.</text>
</comment>
<feature type="signal peptide" evidence="1">
    <location>
        <begin position="1"/>
        <end position="17"/>
    </location>
</feature>
<dbReference type="EMBL" id="MWIP01000001">
    <property type="protein sequence ID" value="KAF1688130.1"/>
    <property type="molecule type" value="Genomic_DNA"/>
</dbReference>
<dbReference type="Proteomes" id="UP000462066">
    <property type="component" value="Unassembled WGS sequence"/>
</dbReference>
<organism evidence="2 3">
    <name type="scientific">Pseudoxanthomonas broegbernensis</name>
    <dbReference type="NCBI Taxonomy" id="83619"/>
    <lineage>
        <taxon>Bacteria</taxon>
        <taxon>Pseudomonadati</taxon>
        <taxon>Pseudomonadota</taxon>
        <taxon>Gammaproteobacteria</taxon>
        <taxon>Lysobacterales</taxon>
        <taxon>Lysobacteraceae</taxon>
        <taxon>Pseudoxanthomonas</taxon>
    </lineage>
</organism>
<evidence type="ECO:0000256" key="1">
    <source>
        <dbReference type="SAM" id="SignalP"/>
    </source>
</evidence>
<gene>
    <name evidence="2" type="ORF">B1992_01560</name>
</gene>
<keyword evidence="3" id="KW-1185">Reference proteome</keyword>
<accession>A0A7V8K8B4</accession>
<evidence type="ECO:0008006" key="4">
    <source>
        <dbReference type="Google" id="ProtNLM"/>
    </source>
</evidence>
<sequence>MRTAGIAMGMALLAALAACGRGQGDASASAAPRIDPAFAAGQQAWRDQRREELLRPDGWTSLVGLHWLELKAHYVGSGERIGNGVRFAFGPERMGMVSRDARGGYWFTPEDGVELTLNGEPLKGRVALHGDHAAAPAVIGFDEGKGQVSLIRRGSRHALRVKHADAPTRLQFAGLEYWPADPSWRIEGRFVPNPVGSTLSIGDVIGVRTDTSNPGAVEFERDGVQYRLEALGEPGRELFFVLADRTSGHGSYPAGRFLDAAWPGADGKVVLDFNRAYNPPCAFTLFATCPLPPPQNRLDLAIAAGEKTYVSPVHR</sequence>